<sequence>MATAKKSNTQASTAVVFRDTLYTSRVLILPDARSLLVSRGQVTAQADDAIALAYLQEHPQLKPQE</sequence>
<evidence type="ECO:0000313" key="1">
    <source>
        <dbReference type="EMBL" id="XDK35181.1"/>
    </source>
</evidence>
<name>A0AB39HYY5_9PSED</name>
<dbReference type="AlphaFoldDB" id="A0AB39HYY5"/>
<protein>
    <submittedName>
        <fullName evidence="1">Uncharacterized protein</fullName>
    </submittedName>
</protein>
<accession>A0AB39HYY5</accession>
<reference evidence="1" key="1">
    <citation type="submission" date="2024-07" db="EMBL/GenBank/DDBJ databases">
        <title>Identification and characteristics of a novel species of coltsfoot's symbiotic bacteria.</title>
        <authorList>
            <person name="Juszczyk A."/>
            <person name="Jasielczuk I."/>
            <person name="Gurgul A."/>
            <person name="Rogala M."/>
            <person name="Kowalczyk A."/>
            <person name="Szmatola T."/>
            <person name="Kosecka-Strojek M."/>
            <person name="Arent Z."/>
            <person name="Latowski D."/>
        </authorList>
    </citation>
    <scope>NUCLEOTIDE SEQUENCE</scope>
    <source>
        <strain evidence="1">Hg7Tf</strain>
    </source>
</reference>
<gene>
    <name evidence="1" type="ORF">AB4Y39_15855</name>
</gene>
<dbReference type="EMBL" id="CP162607">
    <property type="protein sequence ID" value="XDK35181.1"/>
    <property type="molecule type" value="Genomic_DNA"/>
</dbReference>
<dbReference type="RefSeq" id="WP_101292185.1">
    <property type="nucleotide sequence ID" value="NZ_CP162607.1"/>
</dbReference>
<proteinExistence type="predicted"/>
<organism evidence="1">
    <name type="scientific">Pseudomonas sp. Hg7Tf</name>
    <dbReference type="NCBI Taxonomy" id="3236988"/>
    <lineage>
        <taxon>Bacteria</taxon>
        <taxon>Pseudomonadati</taxon>
        <taxon>Pseudomonadota</taxon>
        <taxon>Gammaproteobacteria</taxon>
        <taxon>Pseudomonadales</taxon>
        <taxon>Pseudomonadaceae</taxon>
        <taxon>Pseudomonas</taxon>
    </lineage>
</organism>